<dbReference type="RefSeq" id="WP_187069306.1">
    <property type="nucleotide sequence ID" value="NZ_JACRYL010000001.1"/>
</dbReference>
<accession>A0ABR7KLC7</accession>
<dbReference type="Proteomes" id="UP000652755">
    <property type="component" value="Unassembled WGS sequence"/>
</dbReference>
<keyword evidence="2" id="KW-1185">Reference proteome</keyword>
<dbReference type="EMBL" id="JACRYL010000001">
    <property type="protein sequence ID" value="MBC6108808.1"/>
    <property type="molecule type" value="Genomic_DNA"/>
</dbReference>
<name>A0ABR7KLC7_9SPHI</name>
<gene>
    <name evidence="1" type="ORF">H7U22_00085</name>
</gene>
<reference evidence="1 2" key="1">
    <citation type="submission" date="2020-08" db="EMBL/GenBank/DDBJ databases">
        <authorList>
            <person name="Sun Q."/>
            <person name="Inoue M."/>
        </authorList>
    </citation>
    <scope>NUCLEOTIDE SEQUENCE [LARGE SCALE GENOMIC DNA]</scope>
    <source>
        <strain evidence="1 2">CCM 8938</strain>
    </source>
</reference>
<protein>
    <submittedName>
        <fullName evidence="1">Uncharacterized protein</fullName>
    </submittedName>
</protein>
<sequence>MFNIEFLSSLGKKTQLLNRNSAEVVNFCKGINWLQEIKNHYHAYRSDEYIAYEDYWYLDLSAIESRLNLNVFLNYIHEDQLHEHNLNFVVTLSWYHLEKTGWLTKFITRKEEKKVWDARHADEILVKDLEQIIKCFVEGDLAQLNSILPLEGEHQFDVD</sequence>
<organism evidence="1 2">
    <name type="scientific">Pedobacter fastidiosus</name>
    <dbReference type="NCBI Taxonomy" id="2765361"/>
    <lineage>
        <taxon>Bacteria</taxon>
        <taxon>Pseudomonadati</taxon>
        <taxon>Bacteroidota</taxon>
        <taxon>Sphingobacteriia</taxon>
        <taxon>Sphingobacteriales</taxon>
        <taxon>Sphingobacteriaceae</taxon>
        <taxon>Pedobacter</taxon>
    </lineage>
</organism>
<evidence type="ECO:0000313" key="2">
    <source>
        <dbReference type="Proteomes" id="UP000652755"/>
    </source>
</evidence>
<evidence type="ECO:0000313" key="1">
    <source>
        <dbReference type="EMBL" id="MBC6108808.1"/>
    </source>
</evidence>
<comment type="caution">
    <text evidence="1">The sequence shown here is derived from an EMBL/GenBank/DDBJ whole genome shotgun (WGS) entry which is preliminary data.</text>
</comment>
<proteinExistence type="predicted"/>